<keyword evidence="2" id="KW-0808">Transferase</keyword>
<keyword evidence="2" id="KW-0418">Kinase</keyword>
<reference evidence="2 3" key="1">
    <citation type="journal article" date="2010" name="Int. J. Syst. Evol. Microbiol.">
        <title>Reclassification of Herbaspirillum putei as a later heterotypic synonym of Herbaspirillum huttiense, with the description of H. huttiense subsp. huttiense subsp. nov. and H. huttiense subsp. putei subsp. nov., comb. nov., and description of Herbaspirillum aquaticum sp. nov.</title>
        <authorList>
            <person name="Dobritsa A.P."/>
            <person name="Reddy M.C."/>
            <person name="Samadpour M."/>
        </authorList>
    </citation>
    <scope>NUCLEOTIDE SEQUENCE [LARGE SCALE GENOMIC DNA]</scope>
    <source>
        <strain evidence="2 3">IEH 4430</strain>
    </source>
</reference>
<dbReference type="RefSeq" id="WP_088753579.1">
    <property type="nucleotide sequence ID" value="NZ_JARJFG010000001.1"/>
</dbReference>
<dbReference type="Gene3D" id="1.10.3210.10">
    <property type="entry name" value="Hypothetical protein af1432"/>
    <property type="match status" value="1"/>
</dbReference>
<sequence length="290" mass="31041">MELKSLVDQPGKLPTIPKVVQQLMASFNSEEVSAHEIAQQIAADPALTAKVLRLANSAFFHASRTIGTVDDALRMLGFIMVRNLVLGNGMVAAFKSSRGMDLQQFWRHTLYTAVAARWLAMHAGINGEDNGDAVFTVGMMHGIGQLQLHAVAPAAVAPLDKQCNVLDAGRAEQEKAAWGFHYADVSAELATIWHFPDALVTALRSVPDPLGAGRLDRAAAWVHLGAWAARVTVLSLEDEAALATYPAAVGKKLGVDPAWMPVLVKHAPDKAERAMPSLTELAAGLDAMLE</sequence>
<dbReference type="PROSITE" id="PS51833">
    <property type="entry name" value="HDOD"/>
    <property type="match status" value="1"/>
</dbReference>
<name>A0A225T0U2_9BURK</name>
<dbReference type="Pfam" id="PF08668">
    <property type="entry name" value="HDOD"/>
    <property type="match status" value="1"/>
</dbReference>
<dbReference type="InterPro" id="IPR052340">
    <property type="entry name" value="RNase_Y/CdgJ"/>
</dbReference>
<organism evidence="2 3">
    <name type="scientific">Herbaspirillum aquaticum</name>
    <dbReference type="NCBI Taxonomy" id="568783"/>
    <lineage>
        <taxon>Bacteria</taxon>
        <taxon>Pseudomonadati</taxon>
        <taxon>Pseudomonadota</taxon>
        <taxon>Betaproteobacteria</taxon>
        <taxon>Burkholderiales</taxon>
        <taxon>Oxalobacteraceae</taxon>
        <taxon>Herbaspirillum</taxon>
    </lineage>
</organism>
<dbReference type="PANTHER" id="PTHR33525">
    <property type="match status" value="1"/>
</dbReference>
<evidence type="ECO:0000313" key="3">
    <source>
        <dbReference type="Proteomes" id="UP000214747"/>
    </source>
</evidence>
<dbReference type="EMBL" id="NJGV01000001">
    <property type="protein sequence ID" value="OWY36908.1"/>
    <property type="molecule type" value="Genomic_DNA"/>
</dbReference>
<evidence type="ECO:0000259" key="1">
    <source>
        <dbReference type="PROSITE" id="PS51833"/>
    </source>
</evidence>
<dbReference type="Proteomes" id="UP000214747">
    <property type="component" value="Unassembled WGS sequence"/>
</dbReference>
<evidence type="ECO:0000313" key="2">
    <source>
        <dbReference type="EMBL" id="OWY36908.1"/>
    </source>
</evidence>
<dbReference type="InterPro" id="IPR013976">
    <property type="entry name" value="HDOD"/>
</dbReference>
<proteinExistence type="predicted"/>
<protein>
    <submittedName>
        <fullName evidence="2">Histidine kinase</fullName>
    </submittedName>
</protein>
<comment type="caution">
    <text evidence="2">The sequence shown here is derived from an EMBL/GenBank/DDBJ whole genome shotgun (WGS) entry which is preliminary data.</text>
</comment>
<dbReference type="AlphaFoldDB" id="A0A225T0U2"/>
<feature type="domain" description="HDOD" evidence="1">
    <location>
        <begin position="13"/>
        <end position="209"/>
    </location>
</feature>
<gene>
    <name evidence="2" type="ORF">CEJ45_02115</name>
</gene>
<keyword evidence="3" id="KW-1185">Reference proteome</keyword>
<dbReference type="SUPFAM" id="SSF109604">
    <property type="entry name" value="HD-domain/PDEase-like"/>
    <property type="match status" value="1"/>
</dbReference>
<dbReference type="PANTHER" id="PTHR33525:SF3">
    <property type="entry name" value="RIBONUCLEASE Y"/>
    <property type="match status" value="1"/>
</dbReference>
<dbReference type="GO" id="GO:0016301">
    <property type="term" value="F:kinase activity"/>
    <property type="evidence" value="ECO:0007669"/>
    <property type="project" value="UniProtKB-KW"/>
</dbReference>
<accession>A0A225T0U2</accession>